<keyword evidence="2" id="KW-1185">Reference proteome</keyword>
<dbReference type="GO" id="GO:0016818">
    <property type="term" value="F:hydrolase activity, acting on acid anhydrides, in phosphorus-containing anhydrides"/>
    <property type="evidence" value="ECO:0007669"/>
    <property type="project" value="InterPro"/>
</dbReference>
<dbReference type="Proteomes" id="UP000469292">
    <property type="component" value="Unassembled WGS sequence"/>
</dbReference>
<proteinExistence type="predicted"/>
<dbReference type="RefSeq" id="WP_163227027.1">
    <property type="nucleotide sequence ID" value="NZ_VYSG01000001.1"/>
</dbReference>
<dbReference type="GO" id="GO:0008270">
    <property type="term" value="F:zinc ion binding"/>
    <property type="evidence" value="ECO:0007669"/>
    <property type="project" value="InterPro"/>
</dbReference>
<protein>
    <submittedName>
        <fullName evidence="1">Uncharacterized protein</fullName>
    </submittedName>
</protein>
<gene>
    <name evidence="1" type="ORF">F6S87_02275</name>
</gene>
<reference evidence="1 2" key="1">
    <citation type="submission" date="2019-09" db="EMBL/GenBank/DDBJ databases">
        <title>Phylogenetic characterization of a novel taxon of the genus Bifidobacterium: Bifidobacterium choloepi sp. nov.</title>
        <authorList>
            <person name="Modesto M."/>
            <person name="Satti M."/>
        </authorList>
    </citation>
    <scope>NUCLEOTIDE SEQUENCE [LARGE SCALE GENOMIC DNA]</scope>
    <source>
        <strain evidence="1 2">BRDM6</strain>
    </source>
</reference>
<comment type="caution">
    <text evidence="1">The sequence shown here is derived from an EMBL/GenBank/DDBJ whole genome shotgun (WGS) entry which is preliminary data.</text>
</comment>
<dbReference type="AlphaFoldDB" id="A0A6I5MZ28"/>
<sequence length="152" mass="17055">MTDGHDSHDLLSFENLGGGEQAIALANLAANGGLPQPYGQEILLIERTYLVANRGFHDPHRPDPYDPAKLQPLVDGTARGTKLTFRRHPDDMADRWTVEVLLGERSLGFLRAHENEIIARLMDAGKRVFGELLYGERLGNYLRIYVNVTMED</sequence>
<evidence type="ECO:0000313" key="2">
    <source>
        <dbReference type="Proteomes" id="UP000469292"/>
    </source>
</evidence>
<dbReference type="Gene3D" id="3.30.70.2330">
    <property type="match status" value="1"/>
</dbReference>
<organism evidence="1 2">
    <name type="scientific">Bifidobacterium choloepi</name>
    <dbReference type="NCBI Taxonomy" id="2614131"/>
    <lineage>
        <taxon>Bacteria</taxon>
        <taxon>Bacillati</taxon>
        <taxon>Actinomycetota</taxon>
        <taxon>Actinomycetes</taxon>
        <taxon>Bifidobacteriales</taxon>
        <taxon>Bifidobacteriaceae</taxon>
        <taxon>Bifidobacterium</taxon>
    </lineage>
</organism>
<dbReference type="EMBL" id="VYSG01000001">
    <property type="protein sequence ID" value="NEG69466.1"/>
    <property type="molecule type" value="Genomic_DNA"/>
</dbReference>
<dbReference type="GO" id="GO:0003676">
    <property type="term" value="F:nucleic acid binding"/>
    <property type="evidence" value="ECO:0007669"/>
    <property type="project" value="InterPro"/>
</dbReference>
<evidence type="ECO:0000313" key="1">
    <source>
        <dbReference type="EMBL" id="NEG69466.1"/>
    </source>
</evidence>
<name>A0A6I5MZ28_9BIFI</name>
<accession>A0A6I5MZ28</accession>